<keyword evidence="1 3" id="KW-0732">Signal</keyword>
<dbReference type="SMART" id="SM00560">
    <property type="entry name" value="LamGL"/>
    <property type="match status" value="1"/>
</dbReference>
<dbReference type="InterPro" id="IPR008929">
    <property type="entry name" value="Chondroitin_lyas"/>
</dbReference>
<dbReference type="Gene3D" id="1.50.10.100">
    <property type="entry name" value="Chondroitin AC/alginate lyase"/>
    <property type="match status" value="1"/>
</dbReference>
<dbReference type="SUPFAM" id="SSF49265">
    <property type="entry name" value="Fibronectin type III"/>
    <property type="match status" value="2"/>
</dbReference>
<protein>
    <submittedName>
        <fullName evidence="6">Por secretion system C-terminal sorting domain-containing protein</fullName>
    </submittedName>
</protein>
<dbReference type="InterPro" id="IPR013425">
    <property type="entry name" value="Autotrns_rpt"/>
</dbReference>
<dbReference type="InterPro" id="IPR013320">
    <property type="entry name" value="ConA-like_dom_sf"/>
</dbReference>
<evidence type="ECO:0000256" key="3">
    <source>
        <dbReference type="SAM" id="SignalP"/>
    </source>
</evidence>
<dbReference type="Pfam" id="PF05345">
    <property type="entry name" value="He_PIG"/>
    <property type="match status" value="2"/>
</dbReference>
<dbReference type="GO" id="GO:0030248">
    <property type="term" value="F:cellulose binding"/>
    <property type="evidence" value="ECO:0007669"/>
    <property type="project" value="InterPro"/>
</dbReference>
<dbReference type="Gene3D" id="2.60.40.710">
    <property type="entry name" value="Endoglucanase-like"/>
    <property type="match status" value="2"/>
</dbReference>
<dbReference type="InterPro" id="IPR003961">
    <property type="entry name" value="FN3_dom"/>
</dbReference>
<evidence type="ECO:0000313" key="7">
    <source>
        <dbReference type="Proteomes" id="UP000199045"/>
    </source>
</evidence>
<feature type="domain" description="Fibronectin type-III" evidence="4">
    <location>
        <begin position="663"/>
        <end position="750"/>
    </location>
</feature>
<dbReference type="InterPro" id="IPR006558">
    <property type="entry name" value="LamG-like"/>
</dbReference>
<dbReference type="InterPro" id="IPR026444">
    <property type="entry name" value="Secre_tail"/>
</dbReference>
<dbReference type="GO" id="GO:0004553">
    <property type="term" value="F:hydrolase activity, hydrolyzing O-glycosyl compounds"/>
    <property type="evidence" value="ECO:0007669"/>
    <property type="project" value="UniProtKB-ARBA"/>
</dbReference>
<evidence type="ECO:0000256" key="2">
    <source>
        <dbReference type="ARBA" id="ARBA00023157"/>
    </source>
</evidence>
<dbReference type="GO" id="GO:0005975">
    <property type="term" value="P:carbohydrate metabolic process"/>
    <property type="evidence" value="ECO:0007669"/>
    <property type="project" value="InterPro"/>
</dbReference>
<gene>
    <name evidence="6" type="ORF">SAMN04488121_103765</name>
</gene>
<dbReference type="PROSITE" id="PS50853">
    <property type="entry name" value="FN3"/>
    <property type="match status" value="1"/>
</dbReference>
<dbReference type="PROSITE" id="PS51172">
    <property type="entry name" value="CBM3"/>
    <property type="match status" value="2"/>
</dbReference>
<feature type="domain" description="CBM3" evidence="5">
    <location>
        <begin position="1960"/>
        <end position="2112"/>
    </location>
</feature>
<dbReference type="InterPro" id="IPR036966">
    <property type="entry name" value="CBM3_sf"/>
</dbReference>
<dbReference type="Gene3D" id="2.60.120.200">
    <property type="match status" value="2"/>
</dbReference>
<evidence type="ECO:0000256" key="1">
    <source>
        <dbReference type="ARBA" id="ARBA00022729"/>
    </source>
</evidence>
<dbReference type="STRING" id="104663.SAMN04488121_103765"/>
<feature type="signal peptide" evidence="3">
    <location>
        <begin position="1"/>
        <end position="25"/>
    </location>
</feature>
<evidence type="ECO:0000313" key="6">
    <source>
        <dbReference type="EMBL" id="SDG18911.1"/>
    </source>
</evidence>
<dbReference type="SMART" id="SM01067">
    <property type="entry name" value="CBM_3"/>
    <property type="match status" value="2"/>
</dbReference>
<dbReference type="InterPro" id="IPR011050">
    <property type="entry name" value="Pectin_lyase_fold/virulence"/>
</dbReference>
<dbReference type="SUPFAM" id="SSF49899">
    <property type="entry name" value="Concanavalin A-like lectins/glucanases"/>
    <property type="match status" value="1"/>
</dbReference>
<reference evidence="6 7" key="1">
    <citation type="submission" date="2016-10" db="EMBL/GenBank/DDBJ databases">
        <authorList>
            <person name="de Groot N.N."/>
        </authorList>
    </citation>
    <scope>NUCLEOTIDE SEQUENCE [LARGE SCALE GENOMIC DNA]</scope>
    <source>
        <strain evidence="6 7">DSM 527</strain>
    </source>
</reference>
<dbReference type="InterPro" id="IPR015919">
    <property type="entry name" value="Cadherin-like_sf"/>
</dbReference>
<evidence type="ECO:0000259" key="5">
    <source>
        <dbReference type="PROSITE" id="PS51172"/>
    </source>
</evidence>
<dbReference type="Pfam" id="PF12951">
    <property type="entry name" value="PATR"/>
    <property type="match status" value="2"/>
</dbReference>
<feature type="chain" id="PRO_5011483751" evidence="3">
    <location>
        <begin position="26"/>
        <end position="2210"/>
    </location>
</feature>
<dbReference type="SUPFAM" id="SSF49313">
    <property type="entry name" value="Cadherin-like"/>
    <property type="match status" value="2"/>
</dbReference>
<dbReference type="Pfam" id="PF00942">
    <property type="entry name" value="CBM_3"/>
    <property type="match status" value="2"/>
</dbReference>
<keyword evidence="2" id="KW-1015">Disulfide bond</keyword>
<dbReference type="EMBL" id="FNBN01000003">
    <property type="protein sequence ID" value="SDG18911.1"/>
    <property type="molecule type" value="Genomic_DNA"/>
</dbReference>
<dbReference type="Proteomes" id="UP000199045">
    <property type="component" value="Unassembled WGS sequence"/>
</dbReference>
<dbReference type="NCBIfam" id="TIGR02601">
    <property type="entry name" value="autotrns_rpt"/>
    <property type="match status" value="1"/>
</dbReference>
<dbReference type="InterPro" id="IPR013783">
    <property type="entry name" value="Ig-like_fold"/>
</dbReference>
<dbReference type="GO" id="GO:0005509">
    <property type="term" value="F:calcium ion binding"/>
    <property type="evidence" value="ECO:0007669"/>
    <property type="project" value="InterPro"/>
</dbReference>
<evidence type="ECO:0000259" key="4">
    <source>
        <dbReference type="PROSITE" id="PS50853"/>
    </source>
</evidence>
<dbReference type="GO" id="GO:0016020">
    <property type="term" value="C:membrane"/>
    <property type="evidence" value="ECO:0007669"/>
    <property type="project" value="InterPro"/>
</dbReference>
<proteinExistence type="predicted"/>
<dbReference type="OrthoDB" id="355609at2"/>
<sequence>MKTIITIMKTLLLLCLTVSIRTANAQQFVHPGIPFTMSDLDQLKQNITREPWLSAYNSFKSDSRSQLSYGMQGPFTTVSRAPDINRNQWINDMTAIHNLAFMWIFTGDTAYAKKATDILNAWAVTQTTWTGDESFLDLGDQANLFVTGADILKSTYPGWTATNTANVNRYFSTVIWPQLDVPNPVRGLNQGAIQLKAAVSIAAFLDDPVKWNAAIQSYRADAGGGLANSLPNGQVGDAGRDEGHWRGQGEALAWSAEVAWKQGIDLFADLDNRLLAISELYSHFHTDTTGFRFIPFGGTYGFFTGWGSNGTAKQLFRMYNIIEAAYTLRKGIPAPYSVAMRDRLGENAATFLYRKSADASTATALPPIAHPATTAVTNLTNADVGATGLAGSAVYNNGSWTVKGAGADIPVPVLQSKDAFNFAFQRVSGNVAIVARVTSMDNTDVAAKAGIMFRESLNDDARFTGLFMQPNNRIASTWRGAVAWSKTNISWNNPPGGYLDHFVAGRPYWLKLEKIGSRITAYHSFDSISWTCLSAVEIPMTEPAYVGLCVSSHNTSVLNTTVFDGVAITNISPAGSPVISSATADTAVLGTAFSYAVTASPAATSFSAAGLPAGLTIDSATGIISGTPGATGTFPVTLNAANNIGGGSAVLMLKVVSNVPPAAPGSPALAQETDSTIRISWSPSADATSYTVKHALTAGGPYTSIVSGVTGTSYVDATAYPGHNYYIITASAGSMEGAASTEVTLQLPPTIPSVPAVENASGKVILSWSAARGADTYNVKRSAVRGGPYTTIASGLTVTQYTDSAITNGSYYYYVISSFATPLESANSTEVLGVPSGVSTSWGSTATTGNWSNGANWTSGTVPESPALLSFNTSTIDTLNNDIDQLEIASMLFNAGADAFVINGDSILLGNDITNNASKAQVINLPMQINRTVVISATAGDISLSGPIAGTGGIVKNGRATLNLAGNNTFTGGLTLNGTNAGGWPPNTATALTGVGTGTIGAPLSGPAGTGPVVMNGGALMNNNTAVLFNDIIIKDSVKSYLYSNGGGLTFAGRMLGSGTIEHDGASTSGLQLNGDNREFTGTFISVNRSSNHRIRFNVATAGSAKANWIFNNGFTDGQGFTFTDTIRFGAMSGGGQLRRDNGAPVISIGALNTNTTFFGIITGALTIVKEGTGILRFTGANNYSGNTTVTGGTLLIDSTGQITSTTNVVAGTIGGVGKCTGTVTVGTGAIIAPGSQGIGKFTIGSLTLQQGATYLAELNTASGDGDQLSVSGIVLNNPRLTITGTGAGSLPQGTSYTIVDNTGTAAVSGIFDSLPEMSLLTVNGLNFRITYKGGTGNDIVLLDDRSVTSVITSPDSAAVIIGKPFSYTVTAIKSPGVFHATGLPAGLQIDTARGVISGTPEVAGVFAVQLSATGATGTGTSTLTLTVYSNIVNGLMVASGDKRDIVEWNAIQNLRYLVKRATAPDGPFTSLDTVVGTKYTDTAVTNGNTYYYTISSVDAGKVNPASDPVTATPNVGQYGYWKFDEQGGTRARDVWGANHAALASTAKRDTGYAASALKLDGTANAYASLPAGTLSTLNDFTITLWVKMDAITTWMRIFDFGNGTNNYLFLTPQAGVTSGKSIVRYAIKNGGGEQQVNYNYTFPLNTWTHFAITQSGNTCRLYINGTLVATNTGVTIKPAALGSTAQNYLGKSQFTADPNLKAKVDEFRIYNRAQTAAEIAAGMKAMQEITFAAIPGKRIGDADFKVTATASSGLPVSFSSADVTLAKVTDSTISILQPGADTIIATQPGDSIYAPATAKQVLHVLPFNLQVQHMDGDTQTAGTNIKPYLKVINTDTVAALYKELTARYWFTAENFAGINTWIDYAAMGNSKVKMKYVVLDTPRNGAFGYVEYSFDTTAGKLAAGANSGAIQSRIANKNSALLQETNDYSYAPNRSYTANDHITLYRNGKLVWGIEPATVMPVVDLKIATQAVPNAQNQINTYVRINNDGNVPVNYEDLSVRYWFTAEDSASALNYWIDYAVLGAQNITGAFVRLNPALDSVDAYFEVKVKAVAGKLYPLSNSGNIQYRIAKANWSNFNQANDYSYQAGVLSLNAHATLYYKGQLIWGTEPVALSGAARQAVAAVGKAMTPLSSGVTLYPNPVVNELRVKVQEPLQNAWITVLSNSGTVMCVQRMTNAQQTVSFSSMPAGVYYVTIRNNGRETTKIIVKE</sequence>
<feature type="domain" description="CBM3" evidence="5">
    <location>
        <begin position="1806"/>
        <end position="1958"/>
    </location>
</feature>
<dbReference type="GO" id="GO:0016829">
    <property type="term" value="F:lyase activity"/>
    <property type="evidence" value="ECO:0007669"/>
    <property type="project" value="UniProtKB-KW"/>
</dbReference>
<name>A0A1G7S7F1_CHIFI</name>
<dbReference type="InterPro" id="IPR008965">
    <property type="entry name" value="CBM2/CBM3_carb-bd_dom_sf"/>
</dbReference>
<dbReference type="InterPro" id="IPR036116">
    <property type="entry name" value="FN3_sf"/>
</dbReference>
<dbReference type="SUPFAM" id="SSF51126">
    <property type="entry name" value="Pectin lyase-like"/>
    <property type="match status" value="1"/>
</dbReference>
<dbReference type="Gene3D" id="2.60.40.10">
    <property type="entry name" value="Immunoglobulins"/>
    <property type="match status" value="5"/>
</dbReference>
<dbReference type="SUPFAM" id="SSF49384">
    <property type="entry name" value="Carbohydrate-binding domain"/>
    <property type="match status" value="2"/>
</dbReference>
<dbReference type="SUPFAM" id="SSF48230">
    <property type="entry name" value="Chondroitin AC/alginate lyase"/>
    <property type="match status" value="1"/>
</dbReference>
<accession>A0A1G7S7F1</accession>
<organism evidence="6 7">
    <name type="scientific">Chitinophaga filiformis</name>
    <name type="common">Myxococcus filiformis</name>
    <name type="synonym">Flexibacter filiformis</name>
    <dbReference type="NCBI Taxonomy" id="104663"/>
    <lineage>
        <taxon>Bacteria</taxon>
        <taxon>Pseudomonadati</taxon>
        <taxon>Bacteroidota</taxon>
        <taxon>Chitinophagia</taxon>
        <taxon>Chitinophagales</taxon>
        <taxon>Chitinophagaceae</taxon>
        <taxon>Chitinophaga</taxon>
    </lineage>
</organism>
<dbReference type="RefSeq" id="WP_089833553.1">
    <property type="nucleotide sequence ID" value="NZ_FNBN01000003.1"/>
</dbReference>
<dbReference type="Pfam" id="PF13385">
    <property type="entry name" value="Laminin_G_3"/>
    <property type="match status" value="1"/>
</dbReference>
<dbReference type="Pfam" id="PF18962">
    <property type="entry name" value="Por_Secre_tail"/>
    <property type="match status" value="1"/>
</dbReference>
<dbReference type="GO" id="GO:0042597">
    <property type="term" value="C:periplasmic space"/>
    <property type="evidence" value="ECO:0007669"/>
    <property type="project" value="InterPro"/>
</dbReference>
<dbReference type="InterPro" id="IPR001956">
    <property type="entry name" value="CBM3"/>
</dbReference>
<dbReference type="NCBIfam" id="TIGR04183">
    <property type="entry name" value="Por_Secre_tail"/>
    <property type="match status" value="1"/>
</dbReference>
<dbReference type="CDD" id="cd00063">
    <property type="entry name" value="FN3"/>
    <property type="match status" value="1"/>
</dbReference>